<evidence type="ECO:0000313" key="2">
    <source>
        <dbReference type="Proteomes" id="UP001596432"/>
    </source>
</evidence>
<proteinExistence type="predicted"/>
<evidence type="ECO:0000313" key="1">
    <source>
        <dbReference type="EMBL" id="MFC7142709.1"/>
    </source>
</evidence>
<sequence length="64" mass="7552">MDQDLLDRLDANLSYGDSRSAWVRDAIEMKLAVLEEIENYDEDMTQEERREFIVEAVREAVEDD</sequence>
<name>A0ABD5Y5S1_9EURY</name>
<dbReference type="RefSeq" id="WP_382261828.1">
    <property type="nucleotide sequence ID" value="NZ_JBHTAS010000001.1"/>
</dbReference>
<dbReference type="Proteomes" id="UP001596432">
    <property type="component" value="Unassembled WGS sequence"/>
</dbReference>
<keyword evidence="2" id="KW-1185">Reference proteome</keyword>
<evidence type="ECO:0008006" key="3">
    <source>
        <dbReference type="Google" id="ProtNLM"/>
    </source>
</evidence>
<organism evidence="1 2">
    <name type="scientific">Halosimplex aquaticum</name>
    <dbReference type="NCBI Taxonomy" id="3026162"/>
    <lineage>
        <taxon>Archaea</taxon>
        <taxon>Methanobacteriati</taxon>
        <taxon>Methanobacteriota</taxon>
        <taxon>Stenosarchaea group</taxon>
        <taxon>Halobacteria</taxon>
        <taxon>Halobacteriales</taxon>
        <taxon>Haloarculaceae</taxon>
        <taxon>Halosimplex</taxon>
    </lineage>
</organism>
<reference evidence="1 2" key="1">
    <citation type="journal article" date="2019" name="Int. J. Syst. Evol. Microbiol.">
        <title>The Global Catalogue of Microorganisms (GCM) 10K type strain sequencing project: providing services to taxonomists for standard genome sequencing and annotation.</title>
        <authorList>
            <consortium name="The Broad Institute Genomics Platform"/>
            <consortium name="The Broad Institute Genome Sequencing Center for Infectious Disease"/>
            <person name="Wu L."/>
            <person name="Ma J."/>
        </authorList>
    </citation>
    <scope>NUCLEOTIDE SEQUENCE [LARGE SCALE GENOMIC DNA]</scope>
    <source>
        <strain evidence="1 2">XZYJT29</strain>
    </source>
</reference>
<gene>
    <name evidence="1" type="ORF">ACFQMA_23100</name>
</gene>
<accession>A0ABD5Y5S1</accession>
<dbReference type="EMBL" id="JBHTAS010000001">
    <property type="protein sequence ID" value="MFC7142709.1"/>
    <property type="molecule type" value="Genomic_DNA"/>
</dbReference>
<comment type="caution">
    <text evidence="1">The sequence shown here is derived from an EMBL/GenBank/DDBJ whole genome shotgun (WGS) entry which is preliminary data.</text>
</comment>
<protein>
    <recommendedName>
        <fullName evidence="3">Ribbon-helix-helix protein, copG family</fullName>
    </recommendedName>
</protein>
<dbReference type="AlphaFoldDB" id="A0ABD5Y5S1"/>